<dbReference type="EMBL" id="CM047743">
    <property type="protein sequence ID" value="KAJ0029784.1"/>
    <property type="molecule type" value="Genomic_DNA"/>
</dbReference>
<name>A0ACC0Y471_9ROSI</name>
<reference evidence="2" key="1">
    <citation type="journal article" date="2023" name="G3 (Bethesda)">
        <title>Genome assembly and association tests identify interacting loci associated with vigor, precocity, and sex in interspecific pistachio rootstocks.</title>
        <authorList>
            <person name="Palmer W."/>
            <person name="Jacygrad E."/>
            <person name="Sagayaradj S."/>
            <person name="Cavanaugh K."/>
            <person name="Han R."/>
            <person name="Bertier L."/>
            <person name="Beede B."/>
            <person name="Kafkas S."/>
            <person name="Golino D."/>
            <person name="Preece J."/>
            <person name="Michelmore R."/>
        </authorList>
    </citation>
    <scope>NUCLEOTIDE SEQUENCE [LARGE SCALE GENOMIC DNA]</scope>
</reference>
<comment type="caution">
    <text evidence="1">The sequence shown here is derived from an EMBL/GenBank/DDBJ whole genome shotgun (WGS) entry which is preliminary data.</text>
</comment>
<evidence type="ECO:0000313" key="1">
    <source>
        <dbReference type="EMBL" id="KAJ0029784.1"/>
    </source>
</evidence>
<accession>A0ACC0Y471</accession>
<gene>
    <name evidence="1" type="ORF">Pint_14696</name>
</gene>
<organism evidence="1 2">
    <name type="scientific">Pistacia integerrima</name>
    <dbReference type="NCBI Taxonomy" id="434235"/>
    <lineage>
        <taxon>Eukaryota</taxon>
        <taxon>Viridiplantae</taxon>
        <taxon>Streptophyta</taxon>
        <taxon>Embryophyta</taxon>
        <taxon>Tracheophyta</taxon>
        <taxon>Spermatophyta</taxon>
        <taxon>Magnoliopsida</taxon>
        <taxon>eudicotyledons</taxon>
        <taxon>Gunneridae</taxon>
        <taxon>Pentapetalae</taxon>
        <taxon>rosids</taxon>
        <taxon>malvids</taxon>
        <taxon>Sapindales</taxon>
        <taxon>Anacardiaceae</taxon>
        <taxon>Pistacia</taxon>
    </lineage>
</organism>
<dbReference type="Proteomes" id="UP001163603">
    <property type="component" value="Chromosome 8"/>
</dbReference>
<proteinExistence type="predicted"/>
<evidence type="ECO:0000313" key="2">
    <source>
        <dbReference type="Proteomes" id="UP001163603"/>
    </source>
</evidence>
<sequence length="59" mass="6682">MATIAAEMMLRFAANCSLSLNDFDIERRPYHKNCSCALHNLNGLQFPVTSRVKLLILQT</sequence>
<protein>
    <submittedName>
        <fullName evidence="1">Uncharacterized protein</fullName>
    </submittedName>
</protein>
<keyword evidence="2" id="KW-1185">Reference proteome</keyword>